<dbReference type="PROSITE" id="PS01124">
    <property type="entry name" value="HTH_ARAC_FAMILY_2"/>
    <property type="match status" value="1"/>
</dbReference>
<dbReference type="EMBL" id="FCOK02000048">
    <property type="protein sequence ID" value="SAL54573.1"/>
    <property type="molecule type" value="Genomic_DNA"/>
</dbReference>
<dbReference type="Gene3D" id="1.10.10.60">
    <property type="entry name" value="Homeodomain-like"/>
    <property type="match status" value="1"/>
</dbReference>
<sequence>MSRPVRCSWMVVGENILPVRASCGIQVVPWATFDKAEPFDYVVIVGGLLHSGPAASEATIRFIRSAGESSATVVGICTGVFALMRADIMNGYRICVSWFHYWDFLERFPQAAEADLVADRLFVIDRRRITCSGGSASIDVAAAILLRHFEASIVQKALRILLVDDAQKGNAPQPYPLGLKPASNPKIRRAILLMEQHIGKRLTLPDLARRLEVSVRQLERLFQAETGQSPVAYDRQIRMRMTAWLLTSSDRTVADIAASCGFTDASHLNREFKKSFGVRPVAYRETQALEEMGLTQPCP</sequence>
<evidence type="ECO:0000259" key="4">
    <source>
        <dbReference type="PROSITE" id="PS01124"/>
    </source>
</evidence>
<dbReference type="SUPFAM" id="SSF46689">
    <property type="entry name" value="Homeodomain-like"/>
    <property type="match status" value="2"/>
</dbReference>
<accession>A0A158IDU3</accession>
<evidence type="ECO:0000256" key="1">
    <source>
        <dbReference type="ARBA" id="ARBA00023015"/>
    </source>
</evidence>
<keyword evidence="3" id="KW-0804">Transcription</keyword>
<feature type="domain" description="HTH araC/xylS-type" evidence="4">
    <location>
        <begin position="188"/>
        <end position="286"/>
    </location>
</feature>
<organism evidence="5 6">
    <name type="scientific">Caballeronia udeis</name>
    <dbReference type="NCBI Taxonomy" id="1232866"/>
    <lineage>
        <taxon>Bacteria</taxon>
        <taxon>Pseudomonadati</taxon>
        <taxon>Pseudomonadota</taxon>
        <taxon>Betaproteobacteria</taxon>
        <taxon>Burkholderiales</taxon>
        <taxon>Burkholderiaceae</taxon>
        <taxon>Caballeronia</taxon>
    </lineage>
</organism>
<dbReference type="Gene3D" id="3.40.50.880">
    <property type="match status" value="1"/>
</dbReference>
<name>A0A158IDU3_9BURK</name>
<gene>
    <name evidence="5" type="ORF">AWB69_05813</name>
</gene>
<dbReference type="PANTHER" id="PTHR46796">
    <property type="entry name" value="HTH-TYPE TRANSCRIPTIONAL ACTIVATOR RHAS-RELATED"/>
    <property type="match status" value="1"/>
</dbReference>
<keyword evidence="2" id="KW-0238">DNA-binding</keyword>
<keyword evidence="1" id="KW-0805">Transcription regulation</keyword>
<dbReference type="Proteomes" id="UP000054683">
    <property type="component" value="Unassembled WGS sequence"/>
</dbReference>
<evidence type="ECO:0000256" key="3">
    <source>
        <dbReference type="ARBA" id="ARBA00023163"/>
    </source>
</evidence>
<dbReference type="Pfam" id="PF01965">
    <property type="entry name" value="DJ-1_PfpI"/>
    <property type="match status" value="1"/>
</dbReference>
<proteinExistence type="predicted"/>
<dbReference type="SMART" id="SM00342">
    <property type="entry name" value="HTH_ARAC"/>
    <property type="match status" value="1"/>
</dbReference>
<dbReference type="InterPro" id="IPR018060">
    <property type="entry name" value="HTH_AraC"/>
</dbReference>
<protein>
    <submittedName>
        <fullName evidence="5">Transcriptional regulator</fullName>
    </submittedName>
</protein>
<dbReference type="InterPro" id="IPR002818">
    <property type="entry name" value="DJ-1/PfpI"/>
</dbReference>
<dbReference type="CDD" id="cd03136">
    <property type="entry name" value="GATase1_AraC_ArgR_like"/>
    <property type="match status" value="1"/>
</dbReference>
<reference evidence="5 6" key="1">
    <citation type="submission" date="2016-01" db="EMBL/GenBank/DDBJ databases">
        <authorList>
            <person name="Oliw E.H."/>
        </authorList>
    </citation>
    <scope>NUCLEOTIDE SEQUENCE [LARGE SCALE GENOMIC DNA]</scope>
    <source>
        <strain evidence="5">LMG 27134</strain>
    </source>
</reference>
<dbReference type="SUPFAM" id="SSF52317">
    <property type="entry name" value="Class I glutamine amidotransferase-like"/>
    <property type="match status" value="1"/>
</dbReference>
<dbReference type="Pfam" id="PF12833">
    <property type="entry name" value="HTH_18"/>
    <property type="match status" value="1"/>
</dbReference>
<dbReference type="InterPro" id="IPR009057">
    <property type="entry name" value="Homeodomain-like_sf"/>
</dbReference>
<dbReference type="GO" id="GO:0043565">
    <property type="term" value="F:sequence-specific DNA binding"/>
    <property type="evidence" value="ECO:0007669"/>
    <property type="project" value="InterPro"/>
</dbReference>
<evidence type="ECO:0000256" key="2">
    <source>
        <dbReference type="ARBA" id="ARBA00023125"/>
    </source>
</evidence>
<dbReference type="InterPro" id="IPR050204">
    <property type="entry name" value="AraC_XylS_family_regulators"/>
</dbReference>
<dbReference type="AlphaFoldDB" id="A0A158IDU3"/>
<dbReference type="GO" id="GO:0003700">
    <property type="term" value="F:DNA-binding transcription factor activity"/>
    <property type="evidence" value="ECO:0007669"/>
    <property type="project" value="InterPro"/>
</dbReference>
<evidence type="ECO:0000313" key="6">
    <source>
        <dbReference type="Proteomes" id="UP000054683"/>
    </source>
</evidence>
<evidence type="ECO:0000313" key="5">
    <source>
        <dbReference type="EMBL" id="SAL54573.1"/>
    </source>
</evidence>
<dbReference type="InterPro" id="IPR029062">
    <property type="entry name" value="Class_I_gatase-like"/>
</dbReference>